<proteinExistence type="predicted"/>
<dbReference type="RefSeq" id="WP_244728513.1">
    <property type="nucleotide sequence ID" value="NZ_CP095045.1"/>
</dbReference>
<dbReference type="Pfam" id="PF04230">
    <property type="entry name" value="PS_pyruv_trans"/>
    <property type="match status" value="1"/>
</dbReference>
<dbReference type="EMBL" id="CP095045">
    <property type="protein sequence ID" value="UOQ57689.1"/>
    <property type="molecule type" value="Genomic_DNA"/>
</dbReference>
<feature type="domain" description="Polysaccharide pyruvyl transferase" evidence="2">
    <location>
        <begin position="97"/>
        <end position="312"/>
    </location>
</feature>
<reference evidence="3 4" key="1">
    <citation type="submission" date="2022-04" db="EMBL/GenBank/DDBJ databases">
        <title>Leucobacter sp. isolated from rhizosphere of garlic.</title>
        <authorList>
            <person name="Won M."/>
            <person name="Lee C.-M."/>
            <person name="Woen H.-Y."/>
            <person name="Kwon S.-W."/>
        </authorList>
    </citation>
    <scope>NUCLEOTIDE SEQUENCE [LARGE SCALE GENOMIC DNA]</scope>
    <source>
        <strain evidence="3 4">H21R-40</strain>
    </source>
</reference>
<keyword evidence="1" id="KW-0175">Coiled coil</keyword>
<keyword evidence="3" id="KW-0808">Transferase</keyword>
<accession>A0ABY4FN89</accession>
<organism evidence="3 4">
    <name type="scientific">Leucobacter allii</name>
    <dbReference type="NCBI Taxonomy" id="2932247"/>
    <lineage>
        <taxon>Bacteria</taxon>
        <taxon>Bacillati</taxon>
        <taxon>Actinomycetota</taxon>
        <taxon>Actinomycetes</taxon>
        <taxon>Micrococcales</taxon>
        <taxon>Microbacteriaceae</taxon>
        <taxon>Leucobacter</taxon>
    </lineage>
</organism>
<feature type="coiled-coil region" evidence="1">
    <location>
        <begin position="452"/>
        <end position="496"/>
    </location>
</feature>
<dbReference type="Proteomes" id="UP000831786">
    <property type="component" value="Chromosome"/>
</dbReference>
<sequence>MKILIRAGKRPEDVLSPEAAFQRSRNGVFGANVGNLLFSNAVYRTLNVPQHSLVADALTTDKATVDAAHIARINDEFDHFAIPLANAFRPSFIPVLDRLSAVIERLDIPVTVIGVGAQLARTSGEGFEDLPASMHDSVVRFMRAVLARSAKVGVRGEFTRGYLESLGFGAEHVEVIGCPSLFEESEYRIEKRVPALTAGSALAFNAVPSVDVFGRAFALHRQRFPDLHYVQQEHRELALLMWGEPVEGGISHHFPRTVDHPVYREDRLRLFLDPAPWRAYLAERDFSFGGRIHGNIAALTAGTPAVVVSHDSRTLELAEYHRIPVVKLPETAEEIRAEALYEDADYTGFHAVQRENLERYTAFLAANGLDHIHAPGNENPGYAQELAEISYGGAVRSLHADGMDAVIGRLHWLWQGIDTDQYRLEGRFEPPFVPRRDHANWEPTPRVLRKEIDRARTETRDAERRFAELQRSAAQLETAQERLAAELEELRRLTTRRFAWIPEHSIIRRAARRIRGAGRSS</sequence>
<keyword evidence="4" id="KW-1185">Reference proteome</keyword>
<protein>
    <submittedName>
        <fullName evidence="3">Polysaccharide pyruvyl transferase family protein</fullName>
    </submittedName>
</protein>
<name>A0ABY4FN89_9MICO</name>
<evidence type="ECO:0000313" key="3">
    <source>
        <dbReference type="EMBL" id="UOQ57689.1"/>
    </source>
</evidence>
<dbReference type="GO" id="GO:0016740">
    <property type="term" value="F:transferase activity"/>
    <property type="evidence" value="ECO:0007669"/>
    <property type="project" value="UniProtKB-KW"/>
</dbReference>
<evidence type="ECO:0000313" key="4">
    <source>
        <dbReference type="Proteomes" id="UP000831786"/>
    </source>
</evidence>
<dbReference type="InterPro" id="IPR007345">
    <property type="entry name" value="Polysacch_pyruvyl_Trfase"/>
</dbReference>
<evidence type="ECO:0000259" key="2">
    <source>
        <dbReference type="Pfam" id="PF04230"/>
    </source>
</evidence>
<evidence type="ECO:0000256" key="1">
    <source>
        <dbReference type="SAM" id="Coils"/>
    </source>
</evidence>
<gene>
    <name evidence="3" type="ORF">MUN78_02255</name>
</gene>